<dbReference type="Pfam" id="PF23353">
    <property type="entry name" value="BBS2_hp"/>
    <property type="match status" value="1"/>
</dbReference>
<dbReference type="Pfam" id="PF14781">
    <property type="entry name" value="BBS2_N"/>
    <property type="match status" value="1"/>
</dbReference>
<dbReference type="InterPro" id="IPR029430">
    <property type="entry name" value="BBS2_N"/>
</dbReference>
<organism evidence="4 5">
    <name type="scientific">Aduncisulcus paluster</name>
    <dbReference type="NCBI Taxonomy" id="2918883"/>
    <lineage>
        <taxon>Eukaryota</taxon>
        <taxon>Metamonada</taxon>
        <taxon>Carpediemonas-like organisms</taxon>
        <taxon>Aduncisulcus</taxon>
    </lineage>
</organism>
<evidence type="ECO:0000256" key="1">
    <source>
        <dbReference type="SAM" id="MobiDB-lite"/>
    </source>
</evidence>
<dbReference type="EMBL" id="BQXS01012750">
    <property type="protein sequence ID" value="GKT27518.1"/>
    <property type="molecule type" value="Genomic_DNA"/>
</dbReference>
<comment type="caution">
    <text evidence="4">The sequence shown here is derived from an EMBL/GenBank/DDBJ whole genome shotgun (WGS) entry which is preliminary data.</text>
</comment>
<feature type="compositionally biased region" description="Acidic residues" evidence="1">
    <location>
        <begin position="80"/>
        <end position="94"/>
    </location>
</feature>
<protein>
    <submittedName>
        <fullName evidence="4">Bardet-Biedl syndrome 2 protein like protein</fullName>
    </submittedName>
</protein>
<dbReference type="PANTHER" id="PTHR32465">
    <property type="entry name" value="BARDET-BIEDL SYNDROME 2 PROTEIN"/>
    <property type="match status" value="1"/>
</dbReference>
<dbReference type="Proteomes" id="UP001057375">
    <property type="component" value="Unassembled WGS sequence"/>
</dbReference>
<name>A0ABQ5K533_9EUKA</name>
<evidence type="ECO:0000313" key="5">
    <source>
        <dbReference type="Proteomes" id="UP001057375"/>
    </source>
</evidence>
<evidence type="ECO:0000313" key="4">
    <source>
        <dbReference type="EMBL" id="GKT27518.1"/>
    </source>
</evidence>
<dbReference type="SUPFAM" id="SSF50978">
    <property type="entry name" value="WD40 repeat-like"/>
    <property type="match status" value="1"/>
</dbReference>
<dbReference type="InterPro" id="IPR036322">
    <property type="entry name" value="WD40_repeat_dom_sf"/>
</dbReference>
<evidence type="ECO:0000259" key="3">
    <source>
        <dbReference type="Pfam" id="PF23353"/>
    </source>
</evidence>
<feature type="region of interest" description="Disordered" evidence="1">
    <location>
        <begin position="78"/>
        <end position="103"/>
    </location>
</feature>
<proteinExistence type="predicted"/>
<feature type="domain" description="Ciliary BBSome complex subunit 2 N-terminal" evidence="2">
    <location>
        <begin position="36"/>
        <end position="139"/>
    </location>
</feature>
<dbReference type="InterPro" id="IPR055380">
    <property type="entry name" value="BBS2_hp_dom"/>
</dbReference>
<gene>
    <name evidence="4" type="ORF">ADUPG1_013880</name>
</gene>
<sequence length="1091" mass="118007">MSIPRINSSFFFRFDDSTSHATVGKFISNGSISLSGIAYVATGGKVIVHSPKAPPELAQLEIPTDRHVLAICAIPKSFDQDEDSSSEDSSDMEESSTKKHSPNQDLLLIATENSVRAYNVSDRCDVFTIDIPDGISTIFTPSIEDISTVSDPQSFPSFFIGGNCSVQGFSNSGEQLTWSVTSDTVTALTVGYWMHHESPLVIAAASDGTLRAFSGPSIKVEVLLSSPARYLCPVTIKDLESHSDDSLMHCVGFSLTSGVFGVHSGDKQVWSREEGRQISSLCSVDIKVGLQTLCALAVGYVDGNVSFYSSIDGTPLFTSKLPSSPVFMRVTVLDSPDSTTSKESEDQIPSNLPSEPQLICVCDGGYVCGLRPRPLSAVEGGGYVLSDDSQAKWGSEGKSDSKRRKGAWSGDEEKEEDDLLPRASHQPLVPPSLLHSLSSLRSTALQLESEIRSANVSIVKVKETLKETVKKGGKEEEAIQFAANQARQSGVHGVSVSIGSAYGLHIDEFIRDRVTVESFGIPSVEGVVVKVSVRDEKNTGVCVVGASVYSSTVSFTQPDVCNSDLTSALYSISSPGGGSEVMSGLLSRQHKTIVSFSRQQESSDSFEAMDTSDMLTTSGSGVSSFSTSALKLPSIDLKGLFSSDPALLHSLTLACGESIQDKNDIAPSLTPSMGAKHLLLDGEEEKDALDDKEEENHYSDYSWGGEKLTSDRPTSVTFGGHSYRLTPSLADSSSRSCLSVVQGGEKTVRGDRRGDCVFFVIFPSLSSTPLDEKSTITHTDVDLTLLLGETEMDSHPLSVRTTLSIPLLPYLVPIKVDSPTAPASATTAKLSYPLPSSFLHMTGHALGSRFIAMIQKHSIETLSHSFTTLYEEKQQKKFSVDSIDDDVIRVIFYDSLHPSQRPSASISEISSKNRLCVVDIAHSSLSIFSDNLHTIQFISSLVKSRKDVDGVIEGKLNLGSKISKNITSILSNARELSVTRKRLHVEAAEQMIAVKAAVIALENARLLEYPSEMTQALHQLEMANGMLVATHNKRTANQRELKGFLQQVNWLLQLITAVREHDAIQACVLKARKSFNKGDDKAFLDALRYGR</sequence>
<keyword evidence="5" id="KW-1185">Reference proteome</keyword>
<feature type="region of interest" description="Disordered" evidence="1">
    <location>
        <begin position="389"/>
        <end position="426"/>
    </location>
</feature>
<feature type="domain" description="BBS2 hairpin" evidence="3">
    <location>
        <begin position="964"/>
        <end position="1053"/>
    </location>
</feature>
<reference evidence="4" key="1">
    <citation type="submission" date="2022-03" db="EMBL/GenBank/DDBJ databases">
        <title>Draft genome sequence of Aduncisulcus paluster, a free-living microaerophilic Fornicata.</title>
        <authorList>
            <person name="Yuyama I."/>
            <person name="Kume K."/>
            <person name="Tamura T."/>
            <person name="Inagaki Y."/>
            <person name="Hashimoto T."/>
        </authorList>
    </citation>
    <scope>NUCLEOTIDE SEQUENCE</scope>
    <source>
        <strain evidence="4">NY0171</strain>
    </source>
</reference>
<evidence type="ECO:0000259" key="2">
    <source>
        <dbReference type="Pfam" id="PF14781"/>
    </source>
</evidence>
<accession>A0ABQ5K533</accession>
<dbReference type="InterPro" id="IPR016616">
    <property type="entry name" value="Bardet-Biedl_syndrome_2_prot"/>
</dbReference>
<dbReference type="PANTHER" id="PTHR32465:SF0">
    <property type="entry name" value="BARDET-BIEDL SYNDROME 2 PROTEIN"/>
    <property type="match status" value="1"/>
</dbReference>